<keyword evidence="1" id="KW-0732">Signal</keyword>
<dbReference type="Pfam" id="PF14344">
    <property type="entry name" value="DUF4397"/>
    <property type="match status" value="1"/>
</dbReference>
<sequence>MMKRLLSFACLLLFFGSCLKTPSNTNNSNQQYAYISFLHLAYYSPAAELYFNDSLASTLLNPLQFSGSYGHFYPVTYDVKFKTSTGTVLGDIPSSAYDTAQFYTLLLYNDSVNGSAKVVKIQDDFSAVASGQAYYRFFNMSPSAGAVDLYLAGNKVQSARTPADNITQPDFNAFNAYAYGYYTVTVKKAGTDTTLGSASQVGFQSGVAYTIFIDGPKDSLYLNVLTAQY</sequence>
<gene>
    <name evidence="3" type="ORF">EDB95_0139</name>
</gene>
<dbReference type="EMBL" id="SODV01000001">
    <property type="protein sequence ID" value="TDW99131.1"/>
    <property type="molecule type" value="Genomic_DNA"/>
</dbReference>
<dbReference type="PROSITE" id="PS51257">
    <property type="entry name" value="PROKAR_LIPOPROTEIN"/>
    <property type="match status" value="1"/>
</dbReference>
<dbReference type="RefSeq" id="WP_162852437.1">
    <property type="nucleotide sequence ID" value="NZ_SODV01000001.1"/>
</dbReference>
<feature type="chain" id="PRO_5020672447" evidence="1">
    <location>
        <begin position="21"/>
        <end position="229"/>
    </location>
</feature>
<dbReference type="Proteomes" id="UP000294498">
    <property type="component" value="Unassembled WGS sequence"/>
</dbReference>
<name>A0A4R8DMC8_9BACT</name>
<evidence type="ECO:0000313" key="3">
    <source>
        <dbReference type="EMBL" id="TDW99131.1"/>
    </source>
</evidence>
<evidence type="ECO:0000256" key="1">
    <source>
        <dbReference type="SAM" id="SignalP"/>
    </source>
</evidence>
<comment type="caution">
    <text evidence="3">The sequence shown here is derived from an EMBL/GenBank/DDBJ whole genome shotgun (WGS) entry which is preliminary data.</text>
</comment>
<dbReference type="AlphaFoldDB" id="A0A4R8DMC8"/>
<protein>
    <submittedName>
        <fullName evidence="3">Uncharacterized protein DUF4397</fullName>
    </submittedName>
</protein>
<keyword evidence="4" id="KW-1185">Reference proteome</keyword>
<accession>A0A4R8DMC8</accession>
<feature type="domain" description="DUF4397" evidence="2">
    <location>
        <begin position="33"/>
        <end position="150"/>
    </location>
</feature>
<evidence type="ECO:0000259" key="2">
    <source>
        <dbReference type="Pfam" id="PF14344"/>
    </source>
</evidence>
<proteinExistence type="predicted"/>
<dbReference type="InterPro" id="IPR025510">
    <property type="entry name" value="DUF4397"/>
</dbReference>
<feature type="signal peptide" evidence="1">
    <location>
        <begin position="1"/>
        <end position="20"/>
    </location>
</feature>
<reference evidence="3 4" key="1">
    <citation type="submission" date="2019-03" db="EMBL/GenBank/DDBJ databases">
        <title>Genomic Encyclopedia of Type Strains, Phase IV (KMG-IV): sequencing the most valuable type-strain genomes for metagenomic binning, comparative biology and taxonomic classification.</title>
        <authorList>
            <person name="Goeker M."/>
        </authorList>
    </citation>
    <scope>NUCLEOTIDE SEQUENCE [LARGE SCALE GENOMIC DNA]</scope>
    <source>
        <strain evidence="3 4">DSM 100059</strain>
    </source>
</reference>
<evidence type="ECO:0000313" key="4">
    <source>
        <dbReference type="Proteomes" id="UP000294498"/>
    </source>
</evidence>
<organism evidence="3 4">
    <name type="scientific">Dinghuibacter silviterrae</name>
    <dbReference type="NCBI Taxonomy" id="1539049"/>
    <lineage>
        <taxon>Bacteria</taxon>
        <taxon>Pseudomonadati</taxon>
        <taxon>Bacteroidota</taxon>
        <taxon>Chitinophagia</taxon>
        <taxon>Chitinophagales</taxon>
        <taxon>Chitinophagaceae</taxon>
        <taxon>Dinghuibacter</taxon>
    </lineage>
</organism>